<name>A0A5C6N6U2_9TELE</name>
<gene>
    <name evidence="2" type="ORF">D4764_04G0014620</name>
</gene>
<feature type="region of interest" description="Disordered" evidence="1">
    <location>
        <begin position="1"/>
        <end position="102"/>
    </location>
</feature>
<accession>A0A5C6N6U2</accession>
<keyword evidence="3" id="KW-1185">Reference proteome</keyword>
<evidence type="ECO:0000256" key="1">
    <source>
        <dbReference type="SAM" id="MobiDB-lite"/>
    </source>
</evidence>
<evidence type="ECO:0000313" key="3">
    <source>
        <dbReference type="Proteomes" id="UP000324091"/>
    </source>
</evidence>
<dbReference type="EMBL" id="RHFK02000017">
    <property type="protein sequence ID" value="TWW62815.1"/>
    <property type="molecule type" value="Genomic_DNA"/>
</dbReference>
<sequence length="102" mass="11194">MQQLQLSPPNPVINPAANEEEVQGSQRPHQANVQRERKPPRWGTLGYQMNPAVTSAPTGLEASEPAPHPSTAARIHQSRSQRPTPPKATLTGSHSIRSREHQ</sequence>
<proteinExistence type="predicted"/>
<organism evidence="2 3">
    <name type="scientific">Takifugu flavidus</name>
    <name type="common">sansaifugu</name>
    <dbReference type="NCBI Taxonomy" id="433684"/>
    <lineage>
        <taxon>Eukaryota</taxon>
        <taxon>Metazoa</taxon>
        <taxon>Chordata</taxon>
        <taxon>Craniata</taxon>
        <taxon>Vertebrata</taxon>
        <taxon>Euteleostomi</taxon>
        <taxon>Actinopterygii</taxon>
        <taxon>Neopterygii</taxon>
        <taxon>Teleostei</taxon>
        <taxon>Neoteleostei</taxon>
        <taxon>Acanthomorphata</taxon>
        <taxon>Eupercaria</taxon>
        <taxon>Tetraodontiformes</taxon>
        <taxon>Tetradontoidea</taxon>
        <taxon>Tetraodontidae</taxon>
        <taxon>Takifugu</taxon>
    </lineage>
</organism>
<evidence type="ECO:0000313" key="2">
    <source>
        <dbReference type="EMBL" id="TWW62815.1"/>
    </source>
</evidence>
<dbReference type="AlphaFoldDB" id="A0A5C6N6U2"/>
<feature type="compositionally biased region" description="Polar residues" evidence="1">
    <location>
        <begin position="23"/>
        <end position="33"/>
    </location>
</feature>
<protein>
    <submittedName>
        <fullName evidence="2">Uncharacterized protein</fullName>
    </submittedName>
</protein>
<dbReference type="Proteomes" id="UP000324091">
    <property type="component" value="Chromosome 4"/>
</dbReference>
<comment type="caution">
    <text evidence="2">The sequence shown here is derived from an EMBL/GenBank/DDBJ whole genome shotgun (WGS) entry which is preliminary data.</text>
</comment>
<reference evidence="2 3" key="1">
    <citation type="submission" date="2019-04" db="EMBL/GenBank/DDBJ databases">
        <title>Chromosome genome assembly for Takifugu flavidus.</title>
        <authorList>
            <person name="Xiao S."/>
        </authorList>
    </citation>
    <scope>NUCLEOTIDE SEQUENCE [LARGE SCALE GENOMIC DNA]</scope>
    <source>
        <strain evidence="2">HTHZ2018</strain>
        <tissue evidence="2">Muscle</tissue>
    </source>
</reference>